<name>A0ABR8Z629_9MICO</name>
<keyword evidence="2" id="KW-0812">Transmembrane</keyword>
<evidence type="ECO:0000256" key="1">
    <source>
        <dbReference type="SAM" id="MobiDB-lite"/>
    </source>
</evidence>
<dbReference type="EMBL" id="JACSPO010000018">
    <property type="protein sequence ID" value="MBD8063791.1"/>
    <property type="molecule type" value="Genomic_DNA"/>
</dbReference>
<sequence length="184" mass="18877">MSDTGRRLTPAQLLLIVVVSILVLLFVILLAGRLTDGGGEPGADASTTTAASTDDATGDATDDATDDVTPTAEPEAEYFASPSGNIVCALTPDSADCVISNFQYEPEDASCEEDGAGGHLRVEEAGASMPCEPLVVAGDVPALDYGETTTAHGFTCESAESGVTCRHDGSGYGFTVARASYELF</sequence>
<feature type="transmembrane region" description="Helical" evidence="2">
    <location>
        <begin position="12"/>
        <end position="31"/>
    </location>
</feature>
<accession>A0ABR8Z629</accession>
<feature type="compositionally biased region" description="Acidic residues" evidence="1">
    <location>
        <begin position="56"/>
        <end position="66"/>
    </location>
</feature>
<protein>
    <submittedName>
        <fullName evidence="3">Uncharacterized protein</fullName>
    </submittedName>
</protein>
<evidence type="ECO:0000256" key="2">
    <source>
        <dbReference type="SAM" id="Phobius"/>
    </source>
</evidence>
<evidence type="ECO:0000313" key="4">
    <source>
        <dbReference type="Proteomes" id="UP000661894"/>
    </source>
</evidence>
<feature type="region of interest" description="Disordered" evidence="1">
    <location>
        <begin position="37"/>
        <end position="76"/>
    </location>
</feature>
<dbReference type="Proteomes" id="UP000661894">
    <property type="component" value="Unassembled WGS sequence"/>
</dbReference>
<dbReference type="RefSeq" id="WP_251840885.1">
    <property type="nucleotide sequence ID" value="NZ_JACSPO010000018.1"/>
</dbReference>
<gene>
    <name evidence="3" type="ORF">H9624_15845</name>
</gene>
<organism evidence="3 4">
    <name type="scientific">Oceanitalea stevensii</name>
    <dbReference type="NCBI Taxonomy" id="2763072"/>
    <lineage>
        <taxon>Bacteria</taxon>
        <taxon>Bacillati</taxon>
        <taxon>Actinomycetota</taxon>
        <taxon>Actinomycetes</taxon>
        <taxon>Micrococcales</taxon>
        <taxon>Bogoriellaceae</taxon>
        <taxon>Georgenia</taxon>
    </lineage>
</organism>
<evidence type="ECO:0000313" key="3">
    <source>
        <dbReference type="EMBL" id="MBD8063791.1"/>
    </source>
</evidence>
<keyword evidence="2" id="KW-1133">Transmembrane helix</keyword>
<comment type="caution">
    <text evidence="3">The sequence shown here is derived from an EMBL/GenBank/DDBJ whole genome shotgun (WGS) entry which is preliminary data.</text>
</comment>
<reference evidence="3 4" key="1">
    <citation type="submission" date="2020-08" db="EMBL/GenBank/DDBJ databases">
        <title>A Genomic Blueprint of the Chicken Gut Microbiome.</title>
        <authorList>
            <person name="Gilroy R."/>
            <person name="Ravi A."/>
            <person name="Getino M."/>
            <person name="Pursley I."/>
            <person name="Horton D.L."/>
            <person name="Alikhan N.-F."/>
            <person name="Baker D."/>
            <person name="Gharbi K."/>
            <person name="Hall N."/>
            <person name="Watson M."/>
            <person name="Adriaenssens E.M."/>
            <person name="Foster-Nyarko E."/>
            <person name="Jarju S."/>
            <person name="Secka A."/>
            <person name="Antonio M."/>
            <person name="Oren A."/>
            <person name="Chaudhuri R."/>
            <person name="La Ragione R.M."/>
            <person name="Hildebrand F."/>
            <person name="Pallen M.J."/>
        </authorList>
    </citation>
    <scope>NUCLEOTIDE SEQUENCE [LARGE SCALE GENOMIC DNA]</scope>
    <source>
        <strain evidence="3 4">Sa1BUA1</strain>
    </source>
</reference>
<keyword evidence="4" id="KW-1185">Reference proteome</keyword>
<feature type="compositionally biased region" description="Low complexity" evidence="1">
    <location>
        <begin position="42"/>
        <end position="55"/>
    </location>
</feature>
<proteinExistence type="predicted"/>
<keyword evidence="2" id="KW-0472">Membrane</keyword>